<evidence type="ECO:0000259" key="6">
    <source>
        <dbReference type="PROSITE" id="PS50016"/>
    </source>
</evidence>
<dbReference type="CDD" id="cd20901">
    <property type="entry name" value="CC_AF10"/>
    <property type="match status" value="1"/>
</dbReference>
<dbReference type="InterPro" id="IPR019787">
    <property type="entry name" value="Znf_PHD-finger"/>
</dbReference>
<dbReference type="PANTHER" id="PTHR13793">
    <property type="entry name" value="PHD FINGER PROTEINS"/>
    <property type="match status" value="1"/>
</dbReference>
<dbReference type="InterPro" id="IPR019786">
    <property type="entry name" value="Zinc_finger_PHD-type_CS"/>
</dbReference>
<dbReference type="PROSITE" id="PS01359">
    <property type="entry name" value="ZF_PHD_1"/>
    <property type="match status" value="1"/>
</dbReference>
<proteinExistence type="predicted"/>
<dbReference type="InterPro" id="IPR049781">
    <property type="entry name" value="AF10/AF17_PHD"/>
</dbReference>
<keyword evidence="2 4" id="KW-0863">Zinc-finger</keyword>
<evidence type="ECO:0000256" key="2">
    <source>
        <dbReference type="ARBA" id="ARBA00022771"/>
    </source>
</evidence>
<dbReference type="InterPro" id="IPR050701">
    <property type="entry name" value="Histone_Mod_Regulator"/>
</dbReference>
<feature type="domain" description="PHD-type" evidence="6">
    <location>
        <begin position="5"/>
        <end position="57"/>
    </location>
</feature>
<feature type="compositionally biased region" description="Gly residues" evidence="5">
    <location>
        <begin position="212"/>
        <end position="229"/>
    </location>
</feature>
<evidence type="ECO:0000256" key="3">
    <source>
        <dbReference type="ARBA" id="ARBA00022833"/>
    </source>
</evidence>
<dbReference type="SMART" id="SM00249">
    <property type="entry name" value="PHD"/>
    <property type="match status" value="1"/>
</dbReference>
<name>A0ABY7DHI6_MYAAR</name>
<dbReference type="PROSITE" id="PS51805">
    <property type="entry name" value="EPHD"/>
    <property type="match status" value="1"/>
</dbReference>
<gene>
    <name evidence="8" type="ORF">MAR_006946</name>
</gene>
<feature type="compositionally biased region" description="Basic residues" evidence="5">
    <location>
        <begin position="363"/>
        <end position="377"/>
    </location>
</feature>
<dbReference type="PROSITE" id="PS50016">
    <property type="entry name" value="ZF_PHD_2"/>
    <property type="match status" value="1"/>
</dbReference>
<reference evidence="8" key="1">
    <citation type="submission" date="2022-11" db="EMBL/GenBank/DDBJ databases">
        <title>Centuries of genome instability and evolution in soft-shell clam transmissible cancer (bioRxiv).</title>
        <authorList>
            <person name="Hart S.F.M."/>
            <person name="Yonemitsu M.A."/>
            <person name="Giersch R.M."/>
            <person name="Beal B.F."/>
            <person name="Arriagada G."/>
            <person name="Davis B.W."/>
            <person name="Ostrander E.A."/>
            <person name="Goff S.P."/>
            <person name="Metzger M.J."/>
        </authorList>
    </citation>
    <scope>NUCLEOTIDE SEQUENCE</scope>
    <source>
        <strain evidence="8">MELC-2E11</strain>
        <tissue evidence="8">Siphon/mantle</tissue>
    </source>
</reference>
<evidence type="ECO:0000313" key="8">
    <source>
        <dbReference type="EMBL" id="WAQ94475.1"/>
    </source>
</evidence>
<feature type="compositionally biased region" description="Polar residues" evidence="5">
    <location>
        <begin position="575"/>
        <end position="591"/>
    </location>
</feature>
<dbReference type="Pfam" id="PF13832">
    <property type="entry name" value="zf-HC5HC2H_2"/>
    <property type="match status" value="1"/>
</dbReference>
<dbReference type="InterPro" id="IPR049773">
    <property type="entry name" value="AF10-like_CC"/>
</dbReference>
<feature type="compositionally biased region" description="Basic and acidic residues" evidence="5">
    <location>
        <begin position="260"/>
        <end position="269"/>
    </location>
</feature>
<dbReference type="InterPro" id="IPR011011">
    <property type="entry name" value="Znf_FYVE_PHD"/>
</dbReference>
<keyword evidence="3" id="KW-0862">Zinc</keyword>
<feature type="compositionally biased region" description="Low complexity" evidence="5">
    <location>
        <begin position="332"/>
        <end position="342"/>
    </location>
</feature>
<evidence type="ECO:0000256" key="1">
    <source>
        <dbReference type="ARBA" id="ARBA00022723"/>
    </source>
</evidence>
<sequence>MKEMVGGCCVCSDERGWNENPLVYCDGNGCNVAVHQACYGIIHVPTGPWFCRKCESQERAARVRCELCPLKDGALKRTDSGGWCHVVCALFIPEAWFANVQTMEPIMLKNVPPDRAQAHGLLCEESGAYGNNVKYCGYCCHHYKKLKKDANIKTIPAFKPIPSDHATPDSTPEKSSNEPKVNFSAEQKNRESLAARQLSGQIAAGEGRLRDVGGGARIPGGGGKTTGEGKGPESAGSVGRRATSAAERKSMGSSNNNTKSEPESKKMETETSTISTTTSSVTVTTVSSGITTVPVSMATSDTKATNDVKTAPQETGKLFSPLLDGQPTPPVTTQANTLTTDTDPAQTRGLRKTRTGSLDKDRRVVRRGKAGRQRPAGRKTSLSEDGEDISPTVNKRSRKKSESVPAAAALGGETGLLASNLLPKIEASSMYVQPAMVSLPATNGTSVGEKLTNGPLIGPANPFSMQTSPDSSKHSLCIVFISALLLYDDILYDMCINHYSETPGSMEELLERQWETGSHFLMEQGQHFDIASLLSCLHKLKSENKRLEDYIHNLISRRDHLLAVNSRLTLPFTANSQSNTGIDPSESQSTPRRQEFSSISGDDDDSPINDTPGSSGCRTSPAPSNELLRHQLFSSAARSQTTFTSPIISTNKYKKEFVQAEMGKYMNCRSIQVGLEKSNTKNIPNGLTLNP</sequence>
<protein>
    <submittedName>
        <fullName evidence="8">AF10-like protein</fullName>
    </submittedName>
</protein>
<feature type="compositionally biased region" description="Polar residues" evidence="5">
    <location>
        <begin position="608"/>
        <end position="623"/>
    </location>
</feature>
<feature type="region of interest" description="Disordered" evidence="5">
    <location>
        <begin position="158"/>
        <end position="284"/>
    </location>
</feature>
<accession>A0ABY7DHI6</accession>
<feature type="domain" description="PHD-type" evidence="7">
    <location>
        <begin position="62"/>
        <end position="106"/>
    </location>
</feature>
<dbReference type="InterPro" id="IPR013083">
    <property type="entry name" value="Znf_RING/FYVE/PHD"/>
</dbReference>
<keyword evidence="9" id="KW-1185">Reference proteome</keyword>
<evidence type="ECO:0000313" key="9">
    <source>
        <dbReference type="Proteomes" id="UP001164746"/>
    </source>
</evidence>
<dbReference type="PANTHER" id="PTHR13793:SF90">
    <property type="entry name" value="PROTEIN AF-17"/>
    <property type="match status" value="1"/>
</dbReference>
<feature type="compositionally biased region" description="Low complexity" evidence="5">
    <location>
        <begin position="270"/>
        <end position="284"/>
    </location>
</feature>
<dbReference type="CDD" id="cd15574">
    <property type="entry name" value="PHD_AF10_AF17"/>
    <property type="match status" value="1"/>
</dbReference>
<feature type="region of interest" description="Disordered" evidence="5">
    <location>
        <begin position="317"/>
        <end position="406"/>
    </location>
</feature>
<evidence type="ECO:0000256" key="4">
    <source>
        <dbReference type="PROSITE-ProRule" id="PRU00146"/>
    </source>
</evidence>
<evidence type="ECO:0000256" key="5">
    <source>
        <dbReference type="SAM" id="MobiDB-lite"/>
    </source>
</evidence>
<dbReference type="EMBL" id="CP111012">
    <property type="protein sequence ID" value="WAQ94475.1"/>
    <property type="molecule type" value="Genomic_DNA"/>
</dbReference>
<dbReference type="SUPFAM" id="SSF57903">
    <property type="entry name" value="FYVE/PHD zinc finger"/>
    <property type="match status" value="1"/>
</dbReference>
<organism evidence="8 9">
    <name type="scientific">Mya arenaria</name>
    <name type="common">Soft-shell clam</name>
    <dbReference type="NCBI Taxonomy" id="6604"/>
    <lineage>
        <taxon>Eukaryota</taxon>
        <taxon>Metazoa</taxon>
        <taxon>Spiralia</taxon>
        <taxon>Lophotrochozoa</taxon>
        <taxon>Mollusca</taxon>
        <taxon>Bivalvia</taxon>
        <taxon>Autobranchia</taxon>
        <taxon>Heteroconchia</taxon>
        <taxon>Euheterodonta</taxon>
        <taxon>Imparidentia</taxon>
        <taxon>Neoheterodontei</taxon>
        <taxon>Myida</taxon>
        <taxon>Myoidea</taxon>
        <taxon>Myidae</taxon>
        <taxon>Mya</taxon>
    </lineage>
</organism>
<dbReference type="InterPro" id="IPR034732">
    <property type="entry name" value="EPHD"/>
</dbReference>
<dbReference type="Pfam" id="PF13831">
    <property type="entry name" value="PHD_2"/>
    <property type="match status" value="1"/>
</dbReference>
<feature type="region of interest" description="Disordered" evidence="5">
    <location>
        <begin position="575"/>
        <end position="624"/>
    </location>
</feature>
<keyword evidence="1" id="KW-0479">Metal-binding</keyword>
<evidence type="ECO:0000259" key="7">
    <source>
        <dbReference type="PROSITE" id="PS51805"/>
    </source>
</evidence>
<dbReference type="Gene3D" id="3.30.40.10">
    <property type="entry name" value="Zinc/RING finger domain, C3HC4 (zinc finger)"/>
    <property type="match status" value="2"/>
</dbReference>
<dbReference type="InterPro" id="IPR001965">
    <property type="entry name" value="Znf_PHD"/>
</dbReference>
<dbReference type="Proteomes" id="UP001164746">
    <property type="component" value="Chromosome 1"/>
</dbReference>